<evidence type="ECO:0000313" key="3">
    <source>
        <dbReference type="Proteomes" id="UP001516023"/>
    </source>
</evidence>
<feature type="compositionally biased region" description="Polar residues" evidence="1">
    <location>
        <begin position="553"/>
        <end position="566"/>
    </location>
</feature>
<reference evidence="2 3" key="1">
    <citation type="journal article" date="2020" name="G3 (Bethesda)">
        <title>Improved Reference Genome for Cyclotella cryptica CCMP332, a Model for Cell Wall Morphogenesis, Salinity Adaptation, and Lipid Production in Diatoms (Bacillariophyta).</title>
        <authorList>
            <person name="Roberts W.R."/>
            <person name="Downey K.M."/>
            <person name="Ruck E.C."/>
            <person name="Traller J.C."/>
            <person name="Alverson A.J."/>
        </authorList>
    </citation>
    <scope>NUCLEOTIDE SEQUENCE [LARGE SCALE GENOMIC DNA]</scope>
    <source>
        <strain evidence="2 3">CCMP332</strain>
    </source>
</reference>
<name>A0ABD3Q0Q6_9STRA</name>
<comment type="caution">
    <text evidence="2">The sequence shown here is derived from an EMBL/GenBank/DDBJ whole genome shotgun (WGS) entry which is preliminary data.</text>
</comment>
<keyword evidence="3" id="KW-1185">Reference proteome</keyword>
<feature type="compositionally biased region" description="Basic and acidic residues" evidence="1">
    <location>
        <begin position="567"/>
        <end position="579"/>
    </location>
</feature>
<organism evidence="2 3">
    <name type="scientific">Cyclotella cryptica</name>
    <dbReference type="NCBI Taxonomy" id="29204"/>
    <lineage>
        <taxon>Eukaryota</taxon>
        <taxon>Sar</taxon>
        <taxon>Stramenopiles</taxon>
        <taxon>Ochrophyta</taxon>
        <taxon>Bacillariophyta</taxon>
        <taxon>Coscinodiscophyceae</taxon>
        <taxon>Thalassiosirophycidae</taxon>
        <taxon>Stephanodiscales</taxon>
        <taxon>Stephanodiscaceae</taxon>
        <taxon>Cyclotella</taxon>
    </lineage>
</organism>
<accession>A0ABD3Q0Q6</accession>
<proteinExistence type="predicted"/>
<sequence length="585" mass="66829">MIADEESDSSSDPSIQNDLLGFAERSIAEDLNEKCNRLRSRKRQSTFRSSLRYSEHSEEVDVIKELEAKLGDRLIDPLAIAEKEGFVNNMNAKYVFGHDRIQEAAYSLTAAEERMSTLGYASQISDSVEMGLEIMSKLGEELPRTQARLNEMSVIDLLNYRMMTDKKKIMSMKFLCRLYVAVLQVNPNLVPLIPLKMVEITIEHGMSHLSPIGFAFFGSLVAQLGDLNGGHKFTCIAKSLIDKMMLRDIAGEVLCVSTDILCFIVHFRMAIETRKENEVVALTAGNVTWACYSRLMYVTGTFWSGSKLSVSLEVIDHGRRFVMSRGHLTSDNYLLLLQQSILKLIGNSQSEIIPDDELKQRVLDSNNHHALEIYYFQKTYASFMLDNYESMKESAIELFKFSTKPWLLMSNRIFHVLVGGLVSFRIYRETKLSCWLERGTKFKSQMQLWAEQGSSSTFENKYFLLEAEEQFSKNKLDVVRATYDKTISSARAHKLVHEEAIACELAANFYFNIDDFSTSLKYYTSANEKYSEWGAYAIARRLFRCVGEKFTSYASAPSSHPISSTDGFERQRFDSEADQRKRKQP</sequence>
<dbReference type="AlphaFoldDB" id="A0ABD3Q0Q6"/>
<evidence type="ECO:0000313" key="2">
    <source>
        <dbReference type="EMBL" id="KAL3793409.1"/>
    </source>
</evidence>
<dbReference type="EMBL" id="JABMIG020000091">
    <property type="protein sequence ID" value="KAL3793409.1"/>
    <property type="molecule type" value="Genomic_DNA"/>
</dbReference>
<dbReference type="PANTHER" id="PTHR43642:SF1">
    <property type="entry name" value="HYBRID SIGNAL TRANSDUCTION HISTIDINE KINASE G"/>
    <property type="match status" value="1"/>
</dbReference>
<dbReference type="Proteomes" id="UP001516023">
    <property type="component" value="Unassembled WGS sequence"/>
</dbReference>
<gene>
    <name evidence="2" type="ORF">HJC23_001857</name>
</gene>
<protein>
    <submittedName>
        <fullName evidence="2">Uncharacterized protein</fullName>
    </submittedName>
</protein>
<feature type="region of interest" description="Disordered" evidence="1">
    <location>
        <begin position="553"/>
        <end position="585"/>
    </location>
</feature>
<dbReference type="InterPro" id="IPR053159">
    <property type="entry name" value="Hybrid_Histidine_Kinase"/>
</dbReference>
<evidence type="ECO:0000256" key="1">
    <source>
        <dbReference type="SAM" id="MobiDB-lite"/>
    </source>
</evidence>
<dbReference type="PANTHER" id="PTHR43642">
    <property type="entry name" value="HYBRID SIGNAL TRANSDUCTION HISTIDINE KINASE G"/>
    <property type="match status" value="1"/>
</dbReference>